<accession>A0A1H1ABL9</accession>
<dbReference type="AlphaFoldDB" id="A0A1H1ABL9"/>
<comment type="cofactor">
    <cofactor evidence="10">
        <name>Zn(2+)</name>
        <dbReference type="ChEBI" id="CHEBI:29105"/>
    </cofactor>
    <text evidence="10">Binds 1 zinc ion per subunit.</text>
</comment>
<feature type="compositionally biased region" description="Basic and acidic residues" evidence="11">
    <location>
        <begin position="360"/>
        <end position="378"/>
    </location>
</feature>
<organism evidence="14 15">
    <name type="scientific">Natronobacterium texcoconense</name>
    <dbReference type="NCBI Taxonomy" id="1095778"/>
    <lineage>
        <taxon>Archaea</taxon>
        <taxon>Methanobacteriati</taxon>
        <taxon>Methanobacteriota</taxon>
        <taxon>Stenosarchaea group</taxon>
        <taxon>Halobacteria</taxon>
        <taxon>Halobacteriales</taxon>
        <taxon>Natrialbaceae</taxon>
        <taxon>Natronobacterium</taxon>
    </lineage>
</organism>
<evidence type="ECO:0000256" key="7">
    <source>
        <dbReference type="ARBA" id="ARBA00022989"/>
    </source>
</evidence>
<dbReference type="Gene3D" id="3.30.2010.10">
    <property type="entry name" value="Metalloproteases ('zincins'), catalytic domain"/>
    <property type="match status" value="1"/>
</dbReference>
<keyword evidence="4" id="KW-0479">Metal-binding</keyword>
<feature type="domain" description="Peptidase M48" evidence="13">
    <location>
        <begin position="94"/>
        <end position="429"/>
    </location>
</feature>
<dbReference type="Proteomes" id="UP000198848">
    <property type="component" value="Unassembled WGS sequence"/>
</dbReference>
<dbReference type="PANTHER" id="PTHR43221">
    <property type="entry name" value="PROTEASE HTPX"/>
    <property type="match status" value="1"/>
</dbReference>
<dbReference type="InterPro" id="IPR050083">
    <property type="entry name" value="HtpX_protease"/>
</dbReference>
<feature type="transmembrane region" description="Helical" evidence="12">
    <location>
        <begin position="229"/>
        <end position="255"/>
    </location>
</feature>
<feature type="transmembrane region" description="Helical" evidence="12">
    <location>
        <begin position="190"/>
        <end position="223"/>
    </location>
</feature>
<gene>
    <name evidence="14" type="ORF">SAMN04489842_0637</name>
</gene>
<keyword evidence="3 12" id="KW-0812">Transmembrane</keyword>
<dbReference type="OrthoDB" id="205560at2157"/>
<dbReference type="GO" id="GO:0046872">
    <property type="term" value="F:metal ion binding"/>
    <property type="evidence" value="ECO:0007669"/>
    <property type="project" value="UniProtKB-KW"/>
</dbReference>
<evidence type="ECO:0000256" key="5">
    <source>
        <dbReference type="ARBA" id="ARBA00022801"/>
    </source>
</evidence>
<keyword evidence="1" id="KW-1003">Cell membrane</keyword>
<dbReference type="CDD" id="cd07329">
    <property type="entry name" value="M56_like"/>
    <property type="match status" value="1"/>
</dbReference>
<keyword evidence="9 12" id="KW-0472">Membrane</keyword>
<evidence type="ECO:0000256" key="9">
    <source>
        <dbReference type="ARBA" id="ARBA00023136"/>
    </source>
</evidence>
<reference evidence="15" key="1">
    <citation type="submission" date="2016-10" db="EMBL/GenBank/DDBJ databases">
        <authorList>
            <person name="Varghese N."/>
            <person name="Submissions S."/>
        </authorList>
    </citation>
    <scope>NUCLEOTIDE SEQUENCE [LARGE SCALE GENOMIC DNA]</scope>
    <source>
        <strain evidence="15">DSM 24767</strain>
    </source>
</reference>
<dbReference type="RefSeq" id="WP_090377231.1">
    <property type="nucleotide sequence ID" value="NZ_FNLC01000001.1"/>
</dbReference>
<evidence type="ECO:0000256" key="12">
    <source>
        <dbReference type="SAM" id="Phobius"/>
    </source>
</evidence>
<evidence type="ECO:0000256" key="1">
    <source>
        <dbReference type="ARBA" id="ARBA00022475"/>
    </source>
</evidence>
<evidence type="ECO:0000256" key="4">
    <source>
        <dbReference type="ARBA" id="ARBA00022723"/>
    </source>
</evidence>
<name>A0A1H1ABL9_NATTX</name>
<evidence type="ECO:0000256" key="11">
    <source>
        <dbReference type="SAM" id="MobiDB-lite"/>
    </source>
</evidence>
<keyword evidence="6 10" id="KW-0862">Zinc</keyword>
<dbReference type="PANTHER" id="PTHR43221:SF2">
    <property type="entry name" value="PROTEASE HTPX HOMOLOG"/>
    <property type="match status" value="1"/>
</dbReference>
<evidence type="ECO:0000256" key="8">
    <source>
        <dbReference type="ARBA" id="ARBA00023049"/>
    </source>
</evidence>
<protein>
    <submittedName>
        <fullName evidence="14">Heat shock protein HtpX</fullName>
    </submittedName>
</protein>
<keyword evidence="2 10" id="KW-0645">Protease</keyword>
<feature type="transmembrane region" description="Helical" evidence="12">
    <location>
        <begin position="12"/>
        <end position="32"/>
    </location>
</feature>
<dbReference type="InterPro" id="IPR001915">
    <property type="entry name" value="Peptidase_M48"/>
</dbReference>
<dbReference type="Pfam" id="PF01435">
    <property type="entry name" value="Peptidase_M48"/>
    <property type="match status" value="1"/>
</dbReference>
<evidence type="ECO:0000256" key="2">
    <source>
        <dbReference type="ARBA" id="ARBA00022670"/>
    </source>
</evidence>
<comment type="similarity">
    <text evidence="10">Belongs to the peptidase M48 family.</text>
</comment>
<evidence type="ECO:0000259" key="13">
    <source>
        <dbReference type="Pfam" id="PF01435"/>
    </source>
</evidence>
<feature type="region of interest" description="Disordered" evidence="11">
    <location>
        <begin position="355"/>
        <end position="384"/>
    </location>
</feature>
<dbReference type="STRING" id="1095778.SAMN04489842_0637"/>
<evidence type="ECO:0000256" key="6">
    <source>
        <dbReference type="ARBA" id="ARBA00022833"/>
    </source>
</evidence>
<dbReference type="GO" id="GO:0006508">
    <property type="term" value="P:proteolysis"/>
    <property type="evidence" value="ECO:0007669"/>
    <property type="project" value="UniProtKB-KW"/>
</dbReference>
<evidence type="ECO:0000256" key="3">
    <source>
        <dbReference type="ARBA" id="ARBA00022692"/>
    </source>
</evidence>
<feature type="transmembrane region" description="Helical" evidence="12">
    <location>
        <begin position="52"/>
        <end position="69"/>
    </location>
</feature>
<keyword evidence="14" id="KW-0346">Stress response</keyword>
<keyword evidence="15" id="KW-1185">Reference proteome</keyword>
<keyword evidence="7 12" id="KW-1133">Transmembrane helix</keyword>
<evidence type="ECO:0000256" key="10">
    <source>
        <dbReference type="RuleBase" id="RU003983"/>
    </source>
</evidence>
<keyword evidence="5 10" id="KW-0378">Hydrolase</keyword>
<proteinExistence type="inferred from homology"/>
<sequence length="435" mass="47568">MTLTPDRWLQIRIAAALVLVVGVNVFVLSVLAWSTLQVLSASGRSIPVESGLPLTAGAVLLGAIALVAVQARYGPKTVVSGLEHETVDGDGPRNVGARIRRLSKQADVPVPSVAVADHDEPNCLTVGTQRSPTIVVTTGLFEALDDDELDAALAHEIAHLVNHDLTVVSVVASVVAIGDRLLERERALRGLLVTIVAVVAYTFGALWIVPYLAVVGVLLLVLLVGPYLVIATVFLVVSAVARLLLGVNAITLGLFAKTREYAADRGASRLTGDPAAMASALETLEENSRPERDLRLDASATLGIIPQSLSAEQPDDETDDEAEGWFERWFVSQFRTWYENLSEFRLEERFGGEVSEGESEERQWQKAERQRARGHDSADDVDGDGQSWIVDPFVDHVVSPIRLRIRRVLQWRPSTHPATEARIEQLRTLERRQRD</sequence>
<evidence type="ECO:0000313" key="15">
    <source>
        <dbReference type="Proteomes" id="UP000198848"/>
    </source>
</evidence>
<evidence type="ECO:0000313" key="14">
    <source>
        <dbReference type="EMBL" id="SDQ37062.1"/>
    </source>
</evidence>
<keyword evidence="8 10" id="KW-0482">Metalloprotease</keyword>
<dbReference type="GO" id="GO:0004222">
    <property type="term" value="F:metalloendopeptidase activity"/>
    <property type="evidence" value="ECO:0007669"/>
    <property type="project" value="InterPro"/>
</dbReference>
<dbReference type="EMBL" id="FNLC01000001">
    <property type="protein sequence ID" value="SDQ37062.1"/>
    <property type="molecule type" value="Genomic_DNA"/>
</dbReference>